<dbReference type="Gene3D" id="3.40.50.2020">
    <property type="match status" value="2"/>
</dbReference>
<dbReference type="GeneID" id="8383823"/>
<evidence type="ECO:0000259" key="12">
    <source>
        <dbReference type="Pfam" id="PF00156"/>
    </source>
</evidence>
<keyword evidence="6 14" id="KW-0418">Kinase</keyword>
<dbReference type="RefSeq" id="WP_015789293.1">
    <property type="nucleotide sequence ID" value="NC_013158.1"/>
</dbReference>
<keyword evidence="5" id="KW-0547">Nucleotide-binding</keyword>
<sequence>MILSGSASQTLAARLADELGESLGATTTKRFPDDELHVTVTEPIDERAIIVASTVSSDAHIELLQLQDAARQAGADEVVTVLPYMGYARQDQTFEPGDIISTRAAARAISTGTDRVLTVTPHEKNVASFFDVPTTVIDGAPRLADPLPADLTDPLFLSTDAAAAPLATSARDAYGAGDSDHLTDATDGERPAPTEETIAGRDVIVVDDIVGTGSTMSGAVAVVADGDAERIFATCVHPVFATGALSKIARVGAESIYGTDTLERVISDVSVASTIADAL</sequence>
<gene>
    <name evidence="14" type="ordered locus">Huta_1544</name>
</gene>
<evidence type="ECO:0000256" key="5">
    <source>
        <dbReference type="ARBA" id="ARBA00022741"/>
    </source>
</evidence>
<evidence type="ECO:0000313" key="14">
    <source>
        <dbReference type="EMBL" id="ACV11719.1"/>
    </source>
</evidence>
<evidence type="ECO:0000256" key="2">
    <source>
        <dbReference type="ARBA" id="ARBA00022679"/>
    </source>
</evidence>
<evidence type="ECO:0000256" key="1">
    <source>
        <dbReference type="ARBA" id="ARBA00013247"/>
    </source>
</evidence>
<dbReference type="SMART" id="SM01400">
    <property type="entry name" value="Pribosyltran_N"/>
    <property type="match status" value="1"/>
</dbReference>
<dbReference type="PANTHER" id="PTHR10210">
    <property type="entry name" value="RIBOSE-PHOSPHATE DIPHOSPHOKINASE FAMILY MEMBER"/>
    <property type="match status" value="1"/>
</dbReference>
<dbReference type="GO" id="GO:0005737">
    <property type="term" value="C:cytoplasm"/>
    <property type="evidence" value="ECO:0007669"/>
    <property type="project" value="TreeGrafter"/>
</dbReference>
<evidence type="ECO:0000256" key="3">
    <source>
        <dbReference type="ARBA" id="ARBA00022723"/>
    </source>
</evidence>
<dbReference type="NCBIfam" id="TIGR01251">
    <property type="entry name" value="ribP_PPkin"/>
    <property type="match status" value="1"/>
</dbReference>
<dbReference type="CDD" id="cd06223">
    <property type="entry name" value="PRTases_typeI"/>
    <property type="match status" value="1"/>
</dbReference>
<dbReference type="SUPFAM" id="SSF53271">
    <property type="entry name" value="PRTase-like"/>
    <property type="match status" value="2"/>
</dbReference>
<protein>
    <recommendedName>
        <fullName evidence="1">ribose-phosphate diphosphokinase</fullName>
        <ecNumber evidence="1">2.7.6.1</ecNumber>
    </recommendedName>
</protein>
<organism evidence="14 15">
    <name type="scientific">Halorhabdus utahensis (strain DSM 12940 / JCM 11049 / AX-2)</name>
    <dbReference type="NCBI Taxonomy" id="519442"/>
    <lineage>
        <taxon>Archaea</taxon>
        <taxon>Methanobacteriati</taxon>
        <taxon>Methanobacteriota</taxon>
        <taxon>Stenosarchaea group</taxon>
        <taxon>Halobacteria</taxon>
        <taxon>Halobacteriales</taxon>
        <taxon>Haloarculaceae</taxon>
        <taxon>Halorhabdus</taxon>
    </lineage>
</organism>
<dbReference type="InterPro" id="IPR000836">
    <property type="entry name" value="PRTase_dom"/>
</dbReference>
<evidence type="ECO:0000256" key="9">
    <source>
        <dbReference type="ARBA" id="ARBA00049535"/>
    </source>
</evidence>
<comment type="similarity">
    <text evidence="10">Belongs to the ribose-phosphate pyrophosphokinase family.</text>
</comment>
<dbReference type="STRING" id="519442.Huta_1544"/>
<evidence type="ECO:0000256" key="4">
    <source>
        <dbReference type="ARBA" id="ARBA00022727"/>
    </source>
</evidence>
<feature type="compositionally biased region" description="Basic and acidic residues" evidence="11">
    <location>
        <begin position="178"/>
        <end position="193"/>
    </location>
</feature>
<dbReference type="OrthoDB" id="371997at2157"/>
<dbReference type="EC" id="2.7.6.1" evidence="1"/>
<dbReference type="Pfam" id="PF00156">
    <property type="entry name" value="Pribosyltran"/>
    <property type="match status" value="1"/>
</dbReference>
<keyword evidence="4 10" id="KW-0545">Nucleotide biosynthesis</keyword>
<dbReference type="PANTHER" id="PTHR10210:SF32">
    <property type="entry name" value="RIBOSE-PHOSPHATE PYROPHOSPHOKINASE 2"/>
    <property type="match status" value="1"/>
</dbReference>
<feature type="region of interest" description="Disordered" evidence="11">
    <location>
        <begin position="174"/>
        <end position="193"/>
    </location>
</feature>
<evidence type="ECO:0000256" key="7">
    <source>
        <dbReference type="ARBA" id="ARBA00022840"/>
    </source>
</evidence>
<feature type="domain" description="Ribose-phosphate pyrophosphokinase N-terminal" evidence="13">
    <location>
        <begin position="1"/>
        <end position="110"/>
    </location>
</feature>
<dbReference type="GO" id="GO:0000287">
    <property type="term" value="F:magnesium ion binding"/>
    <property type="evidence" value="ECO:0007669"/>
    <property type="project" value="InterPro"/>
</dbReference>
<comment type="catalytic activity">
    <reaction evidence="9">
        <text>D-ribose 5-phosphate + ATP = 5-phospho-alpha-D-ribose 1-diphosphate + AMP + H(+)</text>
        <dbReference type="Rhea" id="RHEA:15609"/>
        <dbReference type="ChEBI" id="CHEBI:15378"/>
        <dbReference type="ChEBI" id="CHEBI:30616"/>
        <dbReference type="ChEBI" id="CHEBI:58017"/>
        <dbReference type="ChEBI" id="CHEBI:78346"/>
        <dbReference type="ChEBI" id="CHEBI:456215"/>
        <dbReference type="EC" id="2.7.6.1"/>
    </reaction>
</comment>
<dbReference type="EMBL" id="CP001687">
    <property type="protein sequence ID" value="ACV11719.1"/>
    <property type="molecule type" value="Genomic_DNA"/>
</dbReference>
<accession>C7NPD2</accession>
<evidence type="ECO:0000256" key="11">
    <source>
        <dbReference type="SAM" id="MobiDB-lite"/>
    </source>
</evidence>
<proteinExistence type="inferred from homology"/>
<keyword evidence="8" id="KW-0460">Magnesium</keyword>
<feature type="domain" description="Phosphoribosyltransferase" evidence="12">
    <location>
        <begin position="190"/>
        <end position="237"/>
    </location>
</feature>
<evidence type="ECO:0000256" key="6">
    <source>
        <dbReference type="ARBA" id="ARBA00022777"/>
    </source>
</evidence>
<dbReference type="KEGG" id="hut:Huta_1544"/>
<evidence type="ECO:0000259" key="13">
    <source>
        <dbReference type="Pfam" id="PF13793"/>
    </source>
</evidence>
<dbReference type="GO" id="GO:0005524">
    <property type="term" value="F:ATP binding"/>
    <property type="evidence" value="ECO:0007669"/>
    <property type="project" value="UniProtKB-KW"/>
</dbReference>
<evidence type="ECO:0000256" key="10">
    <source>
        <dbReference type="RuleBase" id="RU004324"/>
    </source>
</evidence>
<dbReference type="InterPro" id="IPR005946">
    <property type="entry name" value="Rib-P_diPkinase"/>
</dbReference>
<dbReference type="Pfam" id="PF13793">
    <property type="entry name" value="Pribosyltran_N"/>
    <property type="match status" value="1"/>
</dbReference>
<dbReference type="Proteomes" id="UP000002071">
    <property type="component" value="Chromosome"/>
</dbReference>
<dbReference type="InterPro" id="IPR029057">
    <property type="entry name" value="PRTase-like"/>
</dbReference>
<dbReference type="FunFam" id="3.40.50.2020:FF:000007">
    <property type="entry name" value="Ribose-phosphate pyrophosphokinase"/>
    <property type="match status" value="1"/>
</dbReference>
<reference evidence="14 15" key="1">
    <citation type="journal article" date="2009" name="Stand. Genomic Sci.">
        <title>Complete genome sequence of Halorhabdus utahensis type strain (AX-2).</title>
        <authorList>
            <person name="Anderson I."/>
            <person name="Tindall B.J."/>
            <person name="Pomrenke H."/>
            <person name="Goker M."/>
            <person name="Lapidus A."/>
            <person name="Nolan M."/>
            <person name="Copeland A."/>
            <person name="Glavina Del Rio T."/>
            <person name="Chen F."/>
            <person name="Tice H."/>
            <person name="Cheng J.F."/>
            <person name="Lucas S."/>
            <person name="Chertkov O."/>
            <person name="Bruce D."/>
            <person name="Brettin T."/>
            <person name="Detter J.C."/>
            <person name="Han C."/>
            <person name="Goodwin L."/>
            <person name="Land M."/>
            <person name="Hauser L."/>
            <person name="Chang Y.J."/>
            <person name="Jeffries C.D."/>
            <person name="Pitluck S."/>
            <person name="Pati A."/>
            <person name="Mavromatis K."/>
            <person name="Ivanova N."/>
            <person name="Ovchinnikova G."/>
            <person name="Chen A."/>
            <person name="Palaniappan K."/>
            <person name="Chain P."/>
            <person name="Rohde M."/>
            <person name="Bristow J."/>
            <person name="Eisen J.A."/>
            <person name="Markowitz V."/>
            <person name="Hugenholtz P."/>
            <person name="Kyrpides N.C."/>
            <person name="Klenk H.P."/>
        </authorList>
    </citation>
    <scope>NUCLEOTIDE SEQUENCE [LARGE SCALE GENOMIC DNA]</scope>
    <source>
        <strain evidence="15">DSM 12940 / JCM 11049 / AX-2</strain>
    </source>
</reference>
<dbReference type="InterPro" id="IPR029099">
    <property type="entry name" value="Pribosyltran_N"/>
</dbReference>
<keyword evidence="3" id="KW-0479">Metal-binding</keyword>
<keyword evidence="2 14" id="KW-0808">Transferase</keyword>
<keyword evidence="7" id="KW-0067">ATP-binding</keyword>
<dbReference type="GO" id="GO:0006164">
    <property type="term" value="P:purine nucleotide biosynthetic process"/>
    <property type="evidence" value="ECO:0007669"/>
    <property type="project" value="TreeGrafter"/>
</dbReference>
<keyword evidence="15" id="KW-1185">Reference proteome</keyword>
<dbReference type="GO" id="GO:0016301">
    <property type="term" value="F:kinase activity"/>
    <property type="evidence" value="ECO:0007669"/>
    <property type="project" value="UniProtKB-KW"/>
</dbReference>
<dbReference type="eggNOG" id="arCOG00067">
    <property type="taxonomic scope" value="Archaea"/>
</dbReference>
<dbReference type="GO" id="GO:0002189">
    <property type="term" value="C:ribose phosphate diphosphokinase complex"/>
    <property type="evidence" value="ECO:0007669"/>
    <property type="project" value="TreeGrafter"/>
</dbReference>
<dbReference type="GO" id="GO:0004749">
    <property type="term" value="F:ribose phosphate diphosphokinase activity"/>
    <property type="evidence" value="ECO:0007669"/>
    <property type="project" value="UniProtKB-EC"/>
</dbReference>
<evidence type="ECO:0000256" key="8">
    <source>
        <dbReference type="ARBA" id="ARBA00022842"/>
    </source>
</evidence>
<name>C7NPD2_HALUD</name>
<dbReference type="GO" id="GO:0006015">
    <property type="term" value="P:5-phosphoribose 1-diphosphate biosynthetic process"/>
    <property type="evidence" value="ECO:0007669"/>
    <property type="project" value="TreeGrafter"/>
</dbReference>
<dbReference type="HOGENOM" id="CLU_033546_2_2_2"/>
<dbReference type="AlphaFoldDB" id="C7NPD2"/>
<evidence type="ECO:0000313" key="15">
    <source>
        <dbReference type="Proteomes" id="UP000002071"/>
    </source>
</evidence>